<keyword evidence="3 10" id="KW-0479">Metal-binding</keyword>
<keyword evidence="8" id="KW-0539">Nucleus</keyword>
<keyword evidence="10" id="KW-0464">Manganese</keyword>
<feature type="binding site" evidence="10">
    <location>
        <position position="49"/>
    </location>
    <ligand>
        <name>Mg(2+)</name>
        <dbReference type="ChEBI" id="CHEBI:18420"/>
        <label>1</label>
    </ligand>
</feature>
<evidence type="ECO:0000256" key="12">
    <source>
        <dbReference type="PROSITE-ProRule" id="PRU01343"/>
    </source>
</evidence>
<feature type="active site" description="Proton acceptor" evidence="9">
    <location>
        <position position="295"/>
    </location>
</feature>
<evidence type="ECO:0000313" key="17">
    <source>
        <dbReference type="EMBL" id="CAF3742529.1"/>
    </source>
</evidence>
<evidence type="ECO:0000256" key="2">
    <source>
        <dbReference type="ARBA" id="ARBA00007092"/>
    </source>
</evidence>
<dbReference type="GO" id="GO:0006284">
    <property type="term" value="P:base-excision repair"/>
    <property type="evidence" value="ECO:0007669"/>
    <property type="project" value="TreeGrafter"/>
</dbReference>
<feature type="binding site" evidence="10">
    <location>
        <position position="294"/>
    </location>
    <ligand>
        <name>Mg(2+)</name>
        <dbReference type="ChEBI" id="CHEBI:18420"/>
        <label>1</label>
    </ligand>
</feature>
<evidence type="ECO:0000256" key="7">
    <source>
        <dbReference type="ARBA" id="ARBA00022842"/>
    </source>
</evidence>
<sequence length="544" mass="61662">MKKKHIPSSDYTVVLMRITTWNINGLRSLKAPLKTVLDSLESDIICVQETKVTRDALPEDYAIVDGYHSFYSYSRLRTGYSGVATFCKYNFSPSRAEEGLSGRFVRHLTDKLGGDYSILDQLLNEEDLVTLDKEGRTVVTEHRLTDGTILVIFNVYCPRADPNLPERLEYKLKFFKALEARARYFLQQGSRIIIVGDLNVSHKLIDTCDPGDLEDFELSPSRKWLNGLLNDSQFTDTFRHFYPTELNAYTCWSTVSRSRVHNYGTRIDYIIADSKTVNESLASCLLRPDILNSDHCPVMAKFNLECLPVSKPSSFCTRYWPEFQGKQIKLSQFLTKKKPNNTSSNSNIFENTLIPLNSEPDIVLVTKAVSPCTTQEKLKRSNDLVSSTLTKPPMKKSKSNSTSKQSNLLTFFKTSKPIEQQSGTSEEQQVIIITSIPSPLSISTLTESDESQSSLSNNGDSQSSTPPSKSQQQNWNHIFRPPTPAPLCKGHQEPCVLRTVKKKESLNKGRQFYVCQRAEGAKDNLEARCDHFEWKEQKIKTGKK</sequence>
<dbReference type="EMBL" id="CAJNOQ010002623">
    <property type="protein sequence ID" value="CAF0969341.1"/>
    <property type="molecule type" value="Genomic_DNA"/>
</dbReference>
<feature type="binding site" evidence="10">
    <location>
        <position position="22"/>
    </location>
    <ligand>
        <name>Mg(2+)</name>
        <dbReference type="ChEBI" id="CHEBI:18420"/>
        <label>1</label>
    </ligand>
</feature>
<keyword evidence="5" id="KW-0378">Hydrolase</keyword>
<keyword evidence="13" id="KW-0234">DNA repair</keyword>
<dbReference type="InterPro" id="IPR004808">
    <property type="entry name" value="AP_endonuc_1"/>
</dbReference>
<feature type="domain" description="GRF-type" evidence="15">
    <location>
        <begin position="488"/>
        <end position="538"/>
    </location>
</feature>
<organism evidence="16 18">
    <name type="scientific">Didymodactylos carnosus</name>
    <dbReference type="NCBI Taxonomy" id="1234261"/>
    <lineage>
        <taxon>Eukaryota</taxon>
        <taxon>Metazoa</taxon>
        <taxon>Spiralia</taxon>
        <taxon>Gnathifera</taxon>
        <taxon>Rotifera</taxon>
        <taxon>Eurotatoria</taxon>
        <taxon>Bdelloidea</taxon>
        <taxon>Philodinida</taxon>
        <taxon>Philodinidae</taxon>
        <taxon>Didymodactylos</taxon>
    </lineage>
</organism>
<dbReference type="EC" id="3.1.-.-" evidence="13"/>
<dbReference type="AlphaFoldDB" id="A0A814EI15"/>
<dbReference type="PANTHER" id="PTHR22748">
    <property type="entry name" value="AP ENDONUCLEASE"/>
    <property type="match status" value="1"/>
</dbReference>
<evidence type="ECO:0000256" key="14">
    <source>
        <dbReference type="SAM" id="MobiDB-lite"/>
    </source>
</evidence>
<proteinExistence type="inferred from homology"/>
<comment type="cofactor">
    <cofactor evidence="10 13">
        <name>Mg(2+)</name>
        <dbReference type="ChEBI" id="CHEBI:18420"/>
    </cofactor>
    <cofactor evidence="10 13">
        <name>Mn(2+)</name>
        <dbReference type="ChEBI" id="CHEBI:29035"/>
    </cofactor>
    <text evidence="10 13">Probably binds two magnesium or manganese ions per subunit.</text>
</comment>
<dbReference type="CDD" id="cd09088">
    <property type="entry name" value="Ape2-like_AP-endo"/>
    <property type="match status" value="1"/>
</dbReference>
<dbReference type="InterPro" id="IPR010666">
    <property type="entry name" value="Znf_GRF"/>
</dbReference>
<dbReference type="PROSITE" id="PS51435">
    <property type="entry name" value="AP_NUCLEASE_F1_4"/>
    <property type="match status" value="1"/>
</dbReference>
<feature type="compositionally biased region" description="Low complexity" evidence="14">
    <location>
        <begin position="444"/>
        <end position="473"/>
    </location>
</feature>
<dbReference type="Proteomes" id="UP000681722">
    <property type="component" value="Unassembled WGS sequence"/>
</dbReference>
<dbReference type="GO" id="GO:0005634">
    <property type="term" value="C:nucleus"/>
    <property type="evidence" value="ECO:0007669"/>
    <property type="project" value="TreeGrafter"/>
</dbReference>
<feature type="site" description="Important for catalytic activity" evidence="11">
    <location>
        <position position="268"/>
    </location>
</feature>
<evidence type="ECO:0000256" key="3">
    <source>
        <dbReference type="ARBA" id="ARBA00022723"/>
    </source>
</evidence>
<keyword evidence="7 10" id="KW-0460">Magnesium</keyword>
<reference evidence="16" key="1">
    <citation type="submission" date="2021-02" db="EMBL/GenBank/DDBJ databases">
        <authorList>
            <person name="Nowell W R."/>
        </authorList>
    </citation>
    <scope>NUCLEOTIDE SEQUENCE</scope>
</reference>
<keyword evidence="18" id="KW-1185">Reference proteome</keyword>
<dbReference type="OrthoDB" id="391817at2759"/>
<dbReference type="GO" id="GO:0008311">
    <property type="term" value="F:double-stranded DNA 3'-5' DNA exonuclease activity"/>
    <property type="evidence" value="ECO:0007669"/>
    <property type="project" value="UniProtKB-EC"/>
</dbReference>
<dbReference type="NCBIfam" id="TIGR00633">
    <property type="entry name" value="xth"/>
    <property type="match status" value="1"/>
</dbReference>
<evidence type="ECO:0000256" key="4">
    <source>
        <dbReference type="ARBA" id="ARBA00022771"/>
    </source>
</evidence>
<feature type="binding site" evidence="10">
    <location>
        <position position="295"/>
    </location>
    <ligand>
        <name>Mg(2+)</name>
        <dbReference type="ChEBI" id="CHEBI:18420"/>
        <label>1</label>
    </ligand>
</feature>
<feature type="binding site" evidence="10">
    <location>
        <position position="197"/>
    </location>
    <ligand>
        <name>Mg(2+)</name>
        <dbReference type="ChEBI" id="CHEBI:18420"/>
        <label>1</label>
    </ligand>
</feature>
<evidence type="ECO:0000256" key="5">
    <source>
        <dbReference type="ARBA" id="ARBA00022801"/>
    </source>
</evidence>
<evidence type="ECO:0000256" key="11">
    <source>
        <dbReference type="PIRSR" id="PIRSR604808-3"/>
    </source>
</evidence>
<feature type="region of interest" description="Disordered" evidence="14">
    <location>
        <begin position="444"/>
        <end position="484"/>
    </location>
</feature>
<comment type="similarity">
    <text evidence="2 13">Belongs to the DNA repair enzymes AP/ExoA family.</text>
</comment>
<feature type="binding site" evidence="10">
    <location>
        <position position="199"/>
    </location>
    <ligand>
        <name>Mg(2+)</name>
        <dbReference type="ChEBI" id="CHEBI:18420"/>
        <label>1</label>
    </ligand>
</feature>
<dbReference type="EMBL" id="CAJOBC010002623">
    <property type="protein sequence ID" value="CAF3742529.1"/>
    <property type="molecule type" value="Genomic_DNA"/>
</dbReference>
<dbReference type="InterPro" id="IPR005135">
    <property type="entry name" value="Endo/exonuclease/phosphatase"/>
</dbReference>
<dbReference type="GO" id="GO:0008270">
    <property type="term" value="F:zinc ion binding"/>
    <property type="evidence" value="ECO:0007669"/>
    <property type="project" value="UniProtKB-KW"/>
</dbReference>
<dbReference type="Pfam" id="PF03372">
    <property type="entry name" value="Exo_endo_phos"/>
    <property type="match status" value="1"/>
</dbReference>
<feature type="active site" evidence="9">
    <location>
        <position position="156"/>
    </location>
</feature>
<evidence type="ECO:0000313" key="16">
    <source>
        <dbReference type="EMBL" id="CAF0969341.1"/>
    </source>
</evidence>
<comment type="caution">
    <text evidence="16">The sequence shown here is derived from an EMBL/GenBank/DDBJ whole genome shotgun (WGS) entry which is preliminary data.</text>
</comment>
<evidence type="ECO:0000256" key="8">
    <source>
        <dbReference type="ARBA" id="ARBA00023242"/>
    </source>
</evidence>
<feature type="site" description="Transition state stabilizer" evidence="11">
    <location>
        <position position="199"/>
    </location>
</feature>
<evidence type="ECO:0000256" key="1">
    <source>
        <dbReference type="ARBA" id="ARBA00000493"/>
    </source>
</evidence>
<evidence type="ECO:0000313" key="18">
    <source>
        <dbReference type="Proteomes" id="UP000663829"/>
    </source>
</evidence>
<feature type="site" description="Interaction with DNA substrate" evidence="11">
    <location>
        <position position="295"/>
    </location>
</feature>
<name>A0A814EI15_9BILA</name>
<dbReference type="PANTHER" id="PTHR22748:SF4">
    <property type="entry name" value="DNA-(APURINIC OR APYRIMIDINIC SITE) ENDONUCLEASE 2"/>
    <property type="match status" value="1"/>
</dbReference>
<gene>
    <name evidence="16" type="ORF">GPM918_LOCUS12149</name>
    <name evidence="17" type="ORF">SRO942_LOCUS12150</name>
</gene>
<protein>
    <recommendedName>
        <fullName evidence="13">DNA-(apurinic or apyrimidinic site) endonuclease</fullName>
        <ecNumber evidence="13">3.1.-.-</ecNumber>
    </recommendedName>
</protein>
<keyword evidence="4 12" id="KW-0863">Zinc-finger</keyword>
<dbReference type="GO" id="GO:0003906">
    <property type="term" value="F:DNA-(apurinic or apyrimidinic site) endonuclease activity"/>
    <property type="evidence" value="ECO:0007669"/>
    <property type="project" value="TreeGrafter"/>
</dbReference>
<feature type="active site" description="Proton donor/acceptor" evidence="9">
    <location>
        <position position="197"/>
    </location>
</feature>
<keyword evidence="6" id="KW-0862">Zinc</keyword>
<keyword evidence="13" id="KW-0227">DNA damage</keyword>
<comment type="catalytic activity">
    <reaction evidence="1">
        <text>Exonucleolytic cleavage in the 3'- to 5'-direction to yield nucleoside 5'-phosphates.</text>
        <dbReference type="EC" id="3.1.11.2"/>
    </reaction>
</comment>
<evidence type="ECO:0000256" key="13">
    <source>
        <dbReference type="RuleBase" id="RU362131"/>
    </source>
</evidence>
<dbReference type="Proteomes" id="UP000663829">
    <property type="component" value="Unassembled WGS sequence"/>
</dbReference>
<evidence type="ECO:0000259" key="15">
    <source>
        <dbReference type="PROSITE" id="PS51999"/>
    </source>
</evidence>
<evidence type="ECO:0000256" key="10">
    <source>
        <dbReference type="PIRSR" id="PIRSR604808-2"/>
    </source>
</evidence>
<evidence type="ECO:0000256" key="9">
    <source>
        <dbReference type="PIRSR" id="PIRSR604808-1"/>
    </source>
</evidence>
<feature type="region of interest" description="Disordered" evidence="14">
    <location>
        <begin position="376"/>
        <end position="405"/>
    </location>
</feature>
<dbReference type="GO" id="GO:0008081">
    <property type="term" value="F:phosphoric diester hydrolase activity"/>
    <property type="evidence" value="ECO:0007669"/>
    <property type="project" value="TreeGrafter"/>
</dbReference>
<dbReference type="InterPro" id="IPR036691">
    <property type="entry name" value="Endo/exonu/phosph_ase_sf"/>
</dbReference>
<dbReference type="PROSITE" id="PS51999">
    <property type="entry name" value="ZF_GRF"/>
    <property type="match status" value="1"/>
</dbReference>
<dbReference type="Gene3D" id="3.60.10.10">
    <property type="entry name" value="Endonuclease/exonuclease/phosphatase"/>
    <property type="match status" value="1"/>
</dbReference>
<accession>A0A814EI15</accession>
<dbReference type="SUPFAM" id="SSF56219">
    <property type="entry name" value="DNase I-like"/>
    <property type="match status" value="1"/>
</dbReference>
<evidence type="ECO:0000256" key="6">
    <source>
        <dbReference type="ARBA" id="ARBA00022833"/>
    </source>
</evidence>
<dbReference type="Pfam" id="PF06839">
    <property type="entry name" value="Zn_ribbon_GRF"/>
    <property type="match status" value="1"/>
</dbReference>